<dbReference type="EMBL" id="MU007040">
    <property type="protein sequence ID" value="KAF2430209.1"/>
    <property type="molecule type" value="Genomic_DNA"/>
</dbReference>
<dbReference type="AlphaFoldDB" id="A0A9P4NQI3"/>
<comment type="caution">
    <text evidence="2">The sequence shown here is derived from an EMBL/GenBank/DDBJ whole genome shotgun (WGS) entry which is preliminary data.</text>
</comment>
<evidence type="ECO:0000256" key="1">
    <source>
        <dbReference type="SAM" id="MobiDB-lite"/>
    </source>
</evidence>
<accession>A0A9P4NQI3</accession>
<organism evidence="2 3">
    <name type="scientific">Tothia fuscella</name>
    <dbReference type="NCBI Taxonomy" id="1048955"/>
    <lineage>
        <taxon>Eukaryota</taxon>
        <taxon>Fungi</taxon>
        <taxon>Dikarya</taxon>
        <taxon>Ascomycota</taxon>
        <taxon>Pezizomycotina</taxon>
        <taxon>Dothideomycetes</taxon>
        <taxon>Pleosporomycetidae</taxon>
        <taxon>Venturiales</taxon>
        <taxon>Cylindrosympodiaceae</taxon>
        <taxon>Tothia</taxon>
    </lineage>
</organism>
<evidence type="ECO:0000313" key="3">
    <source>
        <dbReference type="Proteomes" id="UP000800235"/>
    </source>
</evidence>
<keyword evidence="3" id="KW-1185">Reference proteome</keyword>
<sequence length="173" mass="20356">MATRAAALNPPLAGGRPNEFNPRPHEKVTTEEIQRELAPWIQKIPNGQRSYVGQKLYDIALRFSVWMGRLPRNSEHKRLYQLDRYIRDMLCVVLMSLRMWAFPISNKVEEVSRDRIEFLTNRLMDTPLVAALPPDLRKLLEMYRDLWVAIQDYNNSDFNRIVLLTEVLEQESD</sequence>
<proteinExistence type="predicted"/>
<gene>
    <name evidence="2" type="ORF">EJ08DRAFT_697500</name>
</gene>
<dbReference type="Proteomes" id="UP000800235">
    <property type="component" value="Unassembled WGS sequence"/>
</dbReference>
<feature type="region of interest" description="Disordered" evidence="1">
    <location>
        <begin position="1"/>
        <end position="27"/>
    </location>
</feature>
<reference evidence="2" key="1">
    <citation type="journal article" date="2020" name="Stud. Mycol.">
        <title>101 Dothideomycetes genomes: a test case for predicting lifestyles and emergence of pathogens.</title>
        <authorList>
            <person name="Haridas S."/>
            <person name="Albert R."/>
            <person name="Binder M."/>
            <person name="Bloem J."/>
            <person name="Labutti K."/>
            <person name="Salamov A."/>
            <person name="Andreopoulos B."/>
            <person name="Baker S."/>
            <person name="Barry K."/>
            <person name="Bills G."/>
            <person name="Bluhm B."/>
            <person name="Cannon C."/>
            <person name="Castanera R."/>
            <person name="Culley D."/>
            <person name="Daum C."/>
            <person name="Ezra D."/>
            <person name="Gonzalez J."/>
            <person name="Henrissat B."/>
            <person name="Kuo A."/>
            <person name="Liang C."/>
            <person name="Lipzen A."/>
            <person name="Lutzoni F."/>
            <person name="Magnuson J."/>
            <person name="Mondo S."/>
            <person name="Nolan M."/>
            <person name="Ohm R."/>
            <person name="Pangilinan J."/>
            <person name="Park H.-J."/>
            <person name="Ramirez L."/>
            <person name="Alfaro M."/>
            <person name="Sun H."/>
            <person name="Tritt A."/>
            <person name="Yoshinaga Y."/>
            <person name="Zwiers L.-H."/>
            <person name="Turgeon B."/>
            <person name="Goodwin S."/>
            <person name="Spatafora J."/>
            <person name="Crous P."/>
            <person name="Grigoriev I."/>
        </authorList>
    </citation>
    <scope>NUCLEOTIDE SEQUENCE</scope>
    <source>
        <strain evidence="2">CBS 130266</strain>
    </source>
</reference>
<protein>
    <submittedName>
        <fullName evidence="2">Uncharacterized protein</fullName>
    </submittedName>
</protein>
<name>A0A9P4NQI3_9PEZI</name>
<evidence type="ECO:0000313" key="2">
    <source>
        <dbReference type="EMBL" id="KAF2430209.1"/>
    </source>
</evidence>